<keyword evidence="1" id="KW-0175">Coiled coil</keyword>
<dbReference type="Proteomes" id="UP000515204">
    <property type="component" value="Unplaced"/>
</dbReference>
<evidence type="ECO:0000313" key="4">
    <source>
        <dbReference type="RefSeq" id="XP_014486059.1"/>
    </source>
</evidence>
<feature type="compositionally biased region" description="Basic and acidic residues" evidence="2">
    <location>
        <begin position="423"/>
        <end position="478"/>
    </location>
</feature>
<name>A0A6P3Y7Q9_DINQU</name>
<proteinExistence type="predicted"/>
<accession>A0A6P3Y7Q9</accession>
<feature type="compositionally biased region" description="Low complexity" evidence="2">
    <location>
        <begin position="37"/>
        <end position="50"/>
    </location>
</feature>
<dbReference type="KEGG" id="dqu:106750315"/>
<sequence length="737" mass="82638">MLSSKANAALTRVREIEEKYKLKRREQRWNRKDDTDSSISSVSLNLSENSPTQLKDSPGNSLKPKLDVKMPDIRFEGHDESEKLPSQNERSDRMNQAVDEADLDVVTPTSEDKSSSRYSIGKQESFASGVITIQENSSIESVPDDSVISSKSLSRSETRRSSAANEKFSRLPAGRTKAGSKSEKGRPKMSKKSIEKVSESHSKDSKPGERSIEGKTIPETPMRASSGRSSGNSNRSSGSLSSHADSVIDESIDTSVDGSETISELSHVEKSEEKIAGSFGNVSGNSVSNPGRSSIENALSRLRYPIDGNSYANDTFEDTSSSAVRSKSGSRSERTIGGSENKVGSVDDRDSSSKELTSDHVVNVEMINNTKTTTDKRASRRKKSSDVTPVSRRENDREERGKVPDDTREHLMMDVVVGSLADDWERTMKSDSSRNDAGRSTKSASSREKTEPMESRSLREKSESTKSSSREKSERSGEDANVPAEGSDRRIVQRNVTNVLRKLHRDSVDAVVRRHSSLKAAEKVHESSSGRRPEASEATPGRVTRRREDSRRRSSGRDKPVAGNNDEHSIKRRRRRAKVTYSELVEARAGSCKEYEPSRWRDDDGREIRELQKRVVELRLRREREDLQKYLHELRDLRLGGGSASTPDYFSPSEFPRIAEFTPPDPLEFEPTSRPDDQLAVLRERVSAIRRQLKDQYILYRDYCAVAQAINARYVPTTLEDTKKTIRELREKQIKIR</sequence>
<dbReference type="GeneID" id="106750315"/>
<feature type="compositionally biased region" description="Basic and acidic residues" evidence="2">
    <location>
        <begin position="64"/>
        <end position="93"/>
    </location>
</feature>
<feature type="region of interest" description="Disordered" evidence="2">
    <location>
        <begin position="514"/>
        <end position="577"/>
    </location>
</feature>
<feature type="compositionally biased region" description="Basic and acidic residues" evidence="2">
    <location>
        <begin position="520"/>
        <end position="535"/>
    </location>
</feature>
<feature type="compositionally biased region" description="Basic and acidic residues" evidence="2">
    <location>
        <begin position="180"/>
        <end position="213"/>
    </location>
</feature>
<dbReference type="OrthoDB" id="7689914at2759"/>
<dbReference type="AlphaFoldDB" id="A0A6P3Y7Q9"/>
<gene>
    <name evidence="4" type="primary">LOC106750315</name>
</gene>
<feature type="compositionally biased region" description="Polar residues" evidence="2">
    <location>
        <begin position="131"/>
        <end position="140"/>
    </location>
</feature>
<feature type="compositionally biased region" description="Basic and acidic residues" evidence="2">
    <location>
        <begin position="546"/>
        <end position="569"/>
    </location>
</feature>
<feature type="compositionally biased region" description="Low complexity" evidence="2">
    <location>
        <begin position="320"/>
        <end position="329"/>
    </location>
</feature>
<evidence type="ECO:0000256" key="2">
    <source>
        <dbReference type="SAM" id="MobiDB-lite"/>
    </source>
</evidence>
<evidence type="ECO:0000313" key="3">
    <source>
        <dbReference type="Proteomes" id="UP000515204"/>
    </source>
</evidence>
<dbReference type="RefSeq" id="XP_014486059.1">
    <property type="nucleotide sequence ID" value="XM_014630573.1"/>
</dbReference>
<feature type="compositionally biased region" description="Basic and acidic residues" evidence="2">
    <location>
        <begin position="345"/>
        <end position="358"/>
    </location>
</feature>
<protein>
    <submittedName>
        <fullName evidence="4">Protein split ends-like</fullName>
    </submittedName>
</protein>
<feature type="region of interest" description="Disordered" evidence="2">
    <location>
        <begin position="22"/>
        <end position="271"/>
    </location>
</feature>
<feature type="coiled-coil region" evidence="1">
    <location>
        <begin position="601"/>
        <end position="628"/>
    </location>
</feature>
<evidence type="ECO:0000256" key="1">
    <source>
        <dbReference type="SAM" id="Coils"/>
    </source>
</evidence>
<organism evidence="3 4">
    <name type="scientific">Dinoponera quadriceps</name>
    <name type="common">South American ant</name>
    <dbReference type="NCBI Taxonomy" id="609295"/>
    <lineage>
        <taxon>Eukaryota</taxon>
        <taxon>Metazoa</taxon>
        <taxon>Ecdysozoa</taxon>
        <taxon>Arthropoda</taxon>
        <taxon>Hexapoda</taxon>
        <taxon>Insecta</taxon>
        <taxon>Pterygota</taxon>
        <taxon>Neoptera</taxon>
        <taxon>Endopterygota</taxon>
        <taxon>Hymenoptera</taxon>
        <taxon>Apocrita</taxon>
        <taxon>Aculeata</taxon>
        <taxon>Formicoidea</taxon>
        <taxon>Formicidae</taxon>
        <taxon>Ponerinae</taxon>
        <taxon>Ponerini</taxon>
        <taxon>Dinoponera</taxon>
    </lineage>
</organism>
<keyword evidence="3" id="KW-1185">Reference proteome</keyword>
<feature type="compositionally biased region" description="Polar residues" evidence="2">
    <location>
        <begin position="253"/>
        <end position="264"/>
    </location>
</feature>
<feature type="compositionally biased region" description="Basic and acidic residues" evidence="2">
    <location>
        <begin position="391"/>
        <end position="412"/>
    </location>
</feature>
<reference evidence="4" key="1">
    <citation type="submission" date="2025-08" db="UniProtKB">
        <authorList>
            <consortium name="RefSeq"/>
        </authorList>
    </citation>
    <scope>IDENTIFICATION</scope>
</reference>
<feature type="region of interest" description="Disordered" evidence="2">
    <location>
        <begin position="306"/>
        <end position="493"/>
    </location>
</feature>
<feature type="compositionally biased region" description="Polar residues" evidence="2">
    <location>
        <begin position="51"/>
        <end position="60"/>
    </location>
</feature>
<feature type="compositionally biased region" description="Low complexity" evidence="2">
    <location>
        <begin position="225"/>
        <end position="242"/>
    </location>
</feature>